<reference evidence="5 6" key="1">
    <citation type="submission" date="2018-10" db="EMBL/GenBank/DDBJ databases">
        <title>An updated phylogeny of the Alphaproteobacteria reveals that the parasitic Rickettsiales and Holosporales have independent origins.</title>
        <authorList>
            <person name="Munoz-Gomez S.A."/>
            <person name="Hess S."/>
            <person name="Burger G."/>
            <person name="Lang B.F."/>
            <person name="Susko E."/>
            <person name="Slamovits C.H."/>
            <person name="Roger A.J."/>
        </authorList>
    </citation>
    <scope>NUCLEOTIDE SEQUENCE [LARGE SCALE GENOMIC DNA]</scope>
    <source>
        <strain evidence="5">HOLO01</strain>
    </source>
</reference>
<feature type="active site" description="Tele-AMP-histidine intermediate" evidence="1">
    <location>
        <position position="103"/>
    </location>
</feature>
<evidence type="ECO:0000313" key="6">
    <source>
        <dbReference type="Proteomes" id="UP000293550"/>
    </source>
</evidence>
<dbReference type="InterPro" id="IPR001310">
    <property type="entry name" value="Histidine_triad_HIT"/>
</dbReference>
<organism evidence="5 6">
    <name type="scientific">Candidatus Finniella inopinata</name>
    <dbReference type="NCBI Taxonomy" id="1696036"/>
    <lineage>
        <taxon>Bacteria</taxon>
        <taxon>Pseudomonadati</taxon>
        <taxon>Pseudomonadota</taxon>
        <taxon>Alphaproteobacteria</taxon>
        <taxon>Holosporales</taxon>
        <taxon>Candidatus Paracaedibacteraceae</taxon>
        <taxon>Candidatus Finniella</taxon>
    </lineage>
</organism>
<name>A0A4Q7DKN7_9PROT</name>
<sequence>MTYDSDNIFARILRGEIACEKISEDEYYLAFHDRYPKAPVHVLIIPKGPYLDAFDFHHRASSLEIVGFYKGLNAVIEKLQISEGYRLIANSGHHGGQEVPHYHVHLLAGRKLEKSIV</sequence>
<protein>
    <submittedName>
        <fullName evidence="5">HIT domain-containing protein</fullName>
    </submittedName>
</protein>
<dbReference type="InterPro" id="IPR011146">
    <property type="entry name" value="HIT-like"/>
</dbReference>
<feature type="domain" description="HIT" evidence="4">
    <location>
        <begin position="8"/>
        <end position="116"/>
    </location>
</feature>
<evidence type="ECO:0000256" key="3">
    <source>
        <dbReference type="PROSITE-ProRule" id="PRU00464"/>
    </source>
</evidence>
<dbReference type="Pfam" id="PF01230">
    <property type="entry name" value="HIT"/>
    <property type="match status" value="1"/>
</dbReference>
<evidence type="ECO:0000256" key="2">
    <source>
        <dbReference type="PIRSR" id="PIRSR601310-3"/>
    </source>
</evidence>
<dbReference type="PROSITE" id="PS51084">
    <property type="entry name" value="HIT_2"/>
    <property type="match status" value="1"/>
</dbReference>
<dbReference type="InterPro" id="IPR019808">
    <property type="entry name" value="Histidine_triad_CS"/>
</dbReference>
<comment type="caution">
    <text evidence="5">The sequence shown here is derived from an EMBL/GenBank/DDBJ whole genome shotgun (WGS) entry which is preliminary data.</text>
</comment>
<dbReference type="RefSeq" id="WP_130153359.1">
    <property type="nucleotide sequence ID" value="NZ_SCFB01000002.1"/>
</dbReference>
<dbReference type="GO" id="GO:0003824">
    <property type="term" value="F:catalytic activity"/>
    <property type="evidence" value="ECO:0007669"/>
    <property type="project" value="InterPro"/>
</dbReference>
<keyword evidence="6" id="KW-1185">Reference proteome</keyword>
<evidence type="ECO:0000259" key="4">
    <source>
        <dbReference type="PROSITE" id="PS51084"/>
    </source>
</evidence>
<dbReference type="PROSITE" id="PS00892">
    <property type="entry name" value="HIT_1"/>
    <property type="match status" value="1"/>
</dbReference>
<dbReference type="InterPro" id="IPR036265">
    <property type="entry name" value="HIT-like_sf"/>
</dbReference>
<evidence type="ECO:0000313" key="5">
    <source>
        <dbReference type="EMBL" id="RZI46889.1"/>
    </source>
</evidence>
<gene>
    <name evidence="5" type="ORF">EQU50_01305</name>
</gene>
<dbReference type="OrthoDB" id="9784774at2"/>
<dbReference type="AlphaFoldDB" id="A0A4Q7DKN7"/>
<dbReference type="Proteomes" id="UP000293550">
    <property type="component" value="Unassembled WGS sequence"/>
</dbReference>
<dbReference type="Gene3D" id="3.30.428.10">
    <property type="entry name" value="HIT-like"/>
    <property type="match status" value="1"/>
</dbReference>
<dbReference type="EMBL" id="SCFB01000002">
    <property type="protein sequence ID" value="RZI46889.1"/>
    <property type="molecule type" value="Genomic_DNA"/>
</dbReference>
<dbReference type="PANTHER" id="PTHR23089">
    <property type="entry name" value="HISTIDINE TRIAD HIT PROTEIN"/>
    <property type="match status" value="1"/>
</dbReference>
<evidence type="ECO:0000256" key="1">
    <source>
        <dbReference type="PIRSR" id="PIRSR601310-1"/>
    </source>
</evidence>
<feature type="short sequence motif" description="Histidine triad motif" evidence="2 3">
    <location>
        <begin position="101"/>
        <end position="105"/>
    </location>
</feature>
<accession>A0A4Q7DKN7</accession>
<dbReference type="SUPFAM" id="SSF54197">
    <property type="entry name" value="HIT-like"/>
    <property type="match status" value="1"/>
</dbReference>
<proteinExistence type="predicted"/>
<dbReference type="PRINTS" id="PR00332">
    <property type="entry name" value="HISTRIAD"/>
</dbReference>